<gene>
    <name evidence="2" type="ORF">SDC9_73962</name>
</gene>
<reference evidence="2" key="1">
    <citation type="submission" date="2019-08" db="EMBL/GenBank/DDBJ databases">
        <authorList>
            <person name="Kucharzyk K."/>
            <person name="Murdoch R.W."/>
            <person name="Higgins S."/>
            <person name="Loffler F."/>
        </authorList>
    </citation>
    <scope>NUCLEOTIDE SEQUENCE</scope>
</reference>
<name>A0A644YHT3_9ZZZZ</name>
<sequence>MGIERYWVTPETVKQEAKKEQHLAKEARATAQAPQQPYKSKYTIDPEKVDWEALKNLGLSKELLEKAKSIEPMLRGYKSPGAFIPSFSHTG</sequence>
<proteinExistence type="predicted"/>
<evidence type="ECO:0000313" key="2">
    <source>
        <dbReference type="EMBL" id="MPM27451.1"/>
    </source>
</evidence>
<comment type="caution">
    <text evidence="2">The sequence shown here is derived from an EMBL/GenBank/DDBJ whole genome shotgun (WGS) entry which is preliminary data.</text>
</comment>
<organism evidence="2">
    <name type="scientific">bioreactor metagenome</name>
    <dbReference type="NCBI Taxonomy" id="1076179"/>
    <lineage>
        <taxon>unclassified sequences</taxon>
        <taxon>metagenomes</taxon>
        <taxon>ecological metagenomes</taxon>
    </lineage>
</organism>
<dbReference type="AlphaFoldDB" id="A0A644YHT3"/>
<accession>A0A644YHT3</accession>
<feature type="domain" description="DUF4099" evidence="1">
    <location>
        <begin position="44"/>
        <end position="82"/>
    </location>
</feature>
<dbReference type="InterPro" id="IPR025343">
    <property type="entry name" value="DUF4099"/>
</dbReference>
<evidence type="ECO:0000259" key="1">
    <source>
        <dbReference type="Pfam" id="PF13351"/>
    </source>
</evidence>
<dbReference type="EMBL" id="VSSQ01004998">
    <property type="protein sequence ID" value="MPM27451.1"/>
    <property type="molecule type" value="Genomic_DNA"/>
</dbReference>
<protein>
    <recommendedName>
        <fullName evidence="1">DUF4099 domain-containing protein</fullName>
    </recommendedName>
</protein>
<dbReference type="Pfam" id="PF13351">
    <property type="entry name" value="DUF4099"/>
    <property type="match status" value="1"/>
</dbReference>